<proteinExistence type="predicted"/>
<gene>
    <name evidence="1" type="ORF">FHS22_000003</name>
</gene>
<dbReference type="RefSeq" id="WP_184937094.1">
    <property type="nucleotide sequence ID" value="NZ_BAAAWZ010000001.1"/>
</dbReference>
<organism evidence="1 2">
    <name type="scientific">Planomonospora venezuelensis</name>
    <dbReference type="NCBI Taxonomy" id="1999"/>
    <lineage>
        <taxon>Bacteria</taxon>
        <taxon>Bacillati</taxon>
        <taxon>Actinomycetota</taxon>
        <taxon>Actinomycetes</taxon>
        <taxon>Streptosporangiales</taxon>
        <taxon>Streptosporangiaceae</taxon>
        <taxon>Planomonospora</taxon>
    </lineage>
</organism>
<protein>
    <submittedName>
        <fullName evidence="1">Uncharacterized protein</fullName>
    </submittedName>
</protein>
<comment type="caution">
    <text evidence="1">The sequence shown here is derived from an EMBL/GenBank/DDBJ whole genome shotgun (WGS) entry which is preliminary data.</text>
</comment>
<dbReference type="Proteomes" id="UP000562352">
    <property type="component" value="Unassembled WGS sequence"/>
</dbReference>
<dbReference type="EMBL" id="JACHJJ010000001">
    <property type="protein sequence ID" value="MBB5960765.1"/>
    <property type="molecule type" value="Genomic_DNA"/>
</dbReference>
<evidence type="ECO:0000313" key="1">
    <source>
        <dbReference type="EMBL" id="MBB5960765.1"/>
    </source>
</evidence>
<accession>A0A841CXU3</accession>
<evidence type="ECO:0000313" key="2">
    <source>
        <dbReference type="Proteomes" id="UP000562352"/>
    </source>
</evidence>
<dbReference type="AlphaFoldDB" id="A0A841CXU3"/>
<reference evidence="1 2" key="1">
    <citation type="submission" date="2020-08" db="EMBL/GenBank/DDBJ databases">
        <title>Genomic Encyclopedia of Type Strains, Phase III (KMG-III): the genomes of soil and plant-associated and newly described type strains.</title>
        <authorList>
            <person name="Whitman W."/>
        </authorList>
    </citation>
    <scope>NUCLEOTIDE SEQUENCE [LARGE SCALE GENOMIC DNA]</scope>
    <source>
        <strain evidence="1 2">CECT 3303</strain>
    </source>
</reference>
<keyword evidence="2" id="KW-1185">Reference proteome</keyword>
<sequence>MLTIRMNEAAASALQPLTIVDPPPAVLGLSEGLRDKFALGLTCNEGAWIFTDHVGQWAAVPASASEAIAKTGWRDLTGYECNVNAFHLEDYAPVSVTITDGCQPQIDYEDQIALLRLGLVVADNVFGLMGALPEPFPARCIVSANDTCVIFRFHGIRAGEEWAGPDLDGWSDMMVIIDRHP</sequence>
<name>A0A841CXU3_PLAVE</name>